<evidence type="ECO:0000313" key="2">
    <source>
        <dbReference type="Proteomes" id="UP000604083"/>
    </source>
</evidence>
<evidence type="ECO:0000313" key="1">
    <source>
        <dbReference type="EMBL" id="MBK1833243.1"/>
    </source>
</evidence>
<dbReference type="AlphaFoldDB" id="A0A934RLX1"/>
<dbReference type="InterPro" id="IPR007612">
    <property type="entry name" value="LOR"/>
</dbReference>
<dbReference type="RefSeq" id="WP_200390677.1">
    <property type="nucleotide sequence ID" value="NZ_JAENIO010000006.1"/>
</dbReference>
<dbReference type="EMBL" id="JAENIO010000006">
    <property type="protein sequence ID" value="MBK1833243.1"/>
    <property type="molecule type" value="Genomic_DNA"/>
</dbReference>
<organism evidence="1 2">
    <name type="scientific">Roseibacillus ishigakijimensis</name>
    <dbReference type="NCBI Taxonomy" id="454146"/>
    <lineage>
        <taxon>Bacteria</taxon>
        <taxon>Pseudomonadati</taxon>
        <taxon>Verrucomicrobiota</taxon>
        <taxon>Verrucomicrobiia</taxon>
        <taxon>Verrucomicrobiales</taxon>
        <taxon>Verrucomicrobiaceae</taxon>
        <taxon>Roseibacillus</taxon>
    </lineage>
</organism>
<keyword evidence="2" id="KW-1185">Reference proteome</keyword>
<name>A0A934RLX1_9BACT</name>
<gene>
    <name evidence="1" type="ORF">JIN78_04150</name>
</gene>
<dbReference type="Proteomes" id="UP000604083">
    <property type="component" value="Unassembled WGS sequence"/>
</dbReference>
<proteinExistence type="predicted"/>
<sequence>MKFPLDLRFKILAFAPQANVVDADGQQVCYFKQKLFRFREKVEVYTDSSRQTLLATITANKILDWSARYTFHDAEGNEIGSVGRQGMRSLWKAHYDVFNPGDNRADFAIREENPWTKVMDGFFGEIPILNMITGFLFHPAYLARRADGSDALRLKKQPAFLEGKFIISKLGDLEPREELNLLLSFLMLNLLERRRG</sequence>
<accession>A0A934RLX1</accession>
<protein>
    <submittedName>
        <fullName evidence="1">Uncharacterized protein</fullName>
    </submittedName>
</protein>
<dbReference type="Pfam" id="PF04525">
    <property type="entry name" value="LOR"/>
    <property type="match status" value="1"/>
</dbReference>
<comment type="caution">
    <text evidence="1">The sequence shown here is derived from an EMBL/GenBank/DDBJ whole genome shotgun (WGS) entry which is preliminary data.</text>
</comment>
<reference evidence="1" key="1">
    <citation type="submission" date="2021-01" db="EMBL/GenBank/DDBJ databases">
        <title>Modified the classification status of verrucomicrobia.</title>
        <authorList>
            <person name="Feng X."/>
        </authorList>
    </citation>
    <scope>NUCLEOTIDE SEQUENCE</scope>
    <source>
        <strain evidence="1">KCTC 12986</strain>
    </source>
</reference>